<sequence>MKKTFPIIVFILALAGAAHADIVFNYQTNPLTTTDLYQPTVTGASLTKQTFTGVSTQKTGSNYVNSFLSPNVNVGNGNTWSVSLSFSVTEDVSIDSVTLDLFTFNGNGNVQQGARQGAYTFNLKLENDVLASCSNSNLVYLGTGDGTASGSQQASVETLGQLGGSSGVHEKGMLSQEVTLSAGNTYTLELFLNRGTEMSGYFVGLGAIELNAVPEPATASLSILGMAAQMMRRRRR</sequence>
<comment type="caution">
    <text evidence="2">The sequence shown here is derived from an EMBL/GenBank/DDBJ whole genome shotgun (WGS) entry which is preliminary data.</text>
</comment>
<evidence type="ECO:0000256" key="1">
    <source>
        <dbReference type="SAM" id="SignalP"/>
    </source>
</evidence>
<dbReference type="Proteomes" id="UP000235914">
    <property type="component" value="Unassembled WGS sequence"/>
</dbReference>
<feature type="chain" id="PRO_5042824199" description="PEP-CTERM sorting domain-containing protein" evidence="1">
    <location>
        <begin position="21"/>
        <end position="236"/>
    </location>
</feature>
<proteinExistence type="predicted"/>
<dbReference type="RefSeq" id="WP_102735996.1">
    <property type="nucleotide sequence ID" value="NZ_PJKN01000006.1"/>
</dbReference>
<protein>
    <recommendedName>
        <fullName evidence="4">PEP-CTERM sorting domain-containing protein</fullName>
    </recommendedName>
</protein>
<gene>
    <name evidence="2" type="ORF">CXU09_10160</name>
</gene>
<dbReference type="AlphaFoldDB" id="A0AAP8T8N1"/>
<dbReference type="EMBL" id="PJKN01000006">
    <property type="protein sequence ID" value="PNC53957.1"/>
    <property type="molecule type" value="Genomic_DNA"/>
</dbReference>
<name>A0AAP8T8N1_9BACT</name>
<accession>A0AAP8T8N1</accession>
<feature type="signal peptide" evidence="1">
    <location>
        <begin position="1"/>
        <end position="20"/>
    </location>
</feature>
<evidence type="ECO:0008006" key="4">
    <source>
        <dbReference type="Google" id="ProtNLM"/>
    </source>
</evidence>
<keyword evidence="1" id="KW-0732">Signal</keyword>
<reference evidence="2 3" key="1">
    <citation type="journal article" date="2017" name="BMC Genomics">
        <title>Genome sequencing of 39 Akkermansia muciniphila isolates reveals its population structure, genomic and functional diverisity, and global distribution in mammalian gut microbiotas.</title>
        <authorList>
            <person name="Guo X."/>
            <person name="Li S."/>
            <person name="Zhang J."/>
            <person name="Wu F."/>
            <person name="Li X."/>
            <person name="Wu D."/>
            <person name="Zhang M."/>
            <person name="Ou Z."/>
            <person name="Jie Z."/>
            <person name="Yan Q."/>
            <person name="Li P."/>
            <person name="Yi J."/>
            <person name="Peng Y."/>
        </authorList>
    </citation>
    <scope>NUCLEOTIDE SEQUENCE [LARGE SCALE GENOMIC DNA]</scope>
    <source>
        <strain evidence="2 3">GP43</strain>
    </source>
</reference>
<evidence type="ECO:0000313" key="3">
    <source>
        <dbReference type="Proteomes" id="UP000235914"/>
    </source>
</evidence>
<organism evidence="2 3">
    <name type="scientific">Akkermansia muciniphila</name>
    <dbReference type="NCBI Taxonomy" id="239935"/>
    <lineage>
        <taxon>Bacteria</taxon>
        <taxon>Pseudomonadati</taxon>
        <taxon>Verrucomicrobiota</taxon>
        <taxon>Verrucomicrobiia</taxon>
        <taxon>Verrucomicrobiales</taxon>
        <taxon>Akkermansiaceae</taxon>
        <taxon>Akkermansia</taxon>
    </lineage>
</organism>
<evidence type="ECO:0000313" key="2">
    <source>
        <dbReference type="EMBL" id="PNC53957.1"/>
    </source>
</evidence>